<keyword evidence="1" id="KW-1133">Transmembrane helix</keyword>
<keyword evidence="1" id="KW-0472">Membrane</keyword>
<evidence type="ECO:0000256" key="1">
    <source>
        <dbReference type="SAM" id="Phobius"/>
    </source>
</evidence>
<name>A0A1I4LPM4_9ACTN</name>
<gene>
    <name evidence="2" type="ORF">SAMN04488085_12318</name>
</gene>
<organism evidence="2 3">
    <name type="scientific">Geodermatophilus ruber</name>
    <dbReference type="NCBI Taxonomy" id="504800"/>
    <lineage>
        <taxon>Bacteria</taxon>
        <taxon>Bacillati</taxon>
        <taxon>Actinomycetota</taxon>
        <taxon>Actinomycetes</taxon>
        <taxon>Geodermatophilales</taxon>
        <taxon>Geodermatophilaceae</taxon>
        <taxon>Geodermatophilus</taxon>
    </lineage>
</organism>
<keyword evidence="1" id="KW-0812">Transmembrane</keyword>
<evidence type="ECO:0000313" key="2">
    <source>
        <dbReference type="EMBL" id="SFL92972.1"/>
    </source>
</evidence>
<dbReference type="InParanoid" id="A0A1I4LPM4"/>
<dbReference type="EMBL" id="FOSW01000023">
    <property type="protein sequence ID" value="SFL92972.1"/>
    <property type="molecule type" value="Genomic_DNA"/>
</dbReference>
<accession>A0A1I4LPM4</accession>
<feature type="transmembrane region" description="Helical" evidence="1">
    <location>
        <begin position="67"/>
        <end position="87"/>
    </location>
</feature>
<feature type="transmembrane region" description="Helical" evidence="1">
    <location>
        <begin position="34"/>
        <end position="55"/>
    </location>
</feature>
<reference evidence="3" key="1">
    <citation type="submission" date="2016-10" db="EMBL/GenBank/DDBJ databases">
        <authorList>
            <person name="Varghese N."/>
            <person name="Submissions S."/>
        </authorList>
    </citation>
    <scope>NUCLEOTIDE SEQUENCE [LARGE SCALE GENOMIC DNA]</scope>
    <source>
        <strain evidence="3">DSM 45317</strain>
    </source>
</reference>
<protein>
    <recommendedName>
        <fullName evidence="4">DUF2304 domain-containing protein</fullName>
    </recommendedName>
</protein>
<sequence length="140" mass="14976">MIIQLLLIPALVLAVVSSLRSRTSLRGQARRKILAVLTVVAGVLAVMFPNTLQALADWTGVTRGTDLLLYALALVIIYLVGSTSVRFREQEARIVLLARQVALADAALRHVEAMQARSQQAADQAPVAAHRGVEGTAAAR</sequence>
<evidence type="ECO:0000313" key="3">
    <source>
        <dbReference type="Proteomes" id="UP000199152"/>
    </source>
</evidence>
<dbReference type="InterPro" id="IPR019277">
    <property type="entry name" value="DUF2304"/>
</dbReference>
<evidence type="ECO:0008006" key="4">
    <source>
        <dbReference type="Google" id="ProtNLM"/>
    </source>
</evidence>
<keyword evidence="3" id="KW-1185">Reference proteome</keyword>
<dbReference type="Proteomes" id="UP000199152">
    <property type="component" value="Unassembled WGS sequence"/>
</dbReference>
<proteinExistence type="predicted"/>
<dbReference type="AlphaFoldDB" id="A0A1I4LPM4"/>
<dbReference type="STRING" id="504800.SAMN04488085_12318"/>
<dbReference type="Pfam" id="PF10066">
    <property type="entry name" value="DUF2304"/>
    <property type="match status" value="1"/>
</dbReference>
<dbReference type="RefSeq" id="WP_177212957.1">
    <property type="nucleotide sequence ID" value="NZ_FOSW01000023.1"/>
</dbReference>